<keyword evidence="1" id="KW-0805">Transcription regulation</keyword>
<dbReference type="InterPro" id="IPR014710">
    <property type="entry name" value="RmlC-like_jellyroll"/>
</dbReference>
<dbReference type="Proteomes" id="UP000094869">
    <property type="component" value="Unassembled WGS sequence"/>
</dbReference>
<dbReference type="GO" id="GO:0003700">
    <property type="term" value="F:DNA-binding transcription factor activity"/>
    <property type="evidence" value="ECO:0007669"/>
    <property type="project" value="InterPro"/>
</dbReference>
<dbReference type="SUPFAM" id="SSF46689">
    <property type="entry name" value="Homeodomain-like"/>
    <property type="match status" value="1"/>
</dbReference>
<keyword evidence="3" id="KW-0804">Transcription</keyword>
<accession>A0A1E3UHR3</accession>
<dbReference type="RefSeq" id="WP_069411285.1">
    <property type="nucleotide sequence ID" value="NZ_BAABXS010000003.1"/>
</dbReference>
<evidence type="ECO:0000313" key="5">
    <source>
        <dbReference type="EMBL" id="ODR51398.1"/>
    </source>
</evidence>
<dbReference type="SMART" id="SM00342">
    <property type="entry name" value="HTH_ARAC"/>
    <property type="match status" value="1"/>
</dbReference>
<dbReference type="InterPro" id="IPR009057">
    <property type="entry name" value="Homeodomain-like_sf"/>
</dbReference>
<evidence type="ECO:0000256" key="3">
    <source>
        <dbReference type="ARBA" id="ARBA00023163"/>
    </source>
</evidence>
<dbReference type="Gene3D" id="2.60.120.10">
    <property type="entry name" value="Jelly Rolls"/>
    <property type="match status" value="1"/>
</dbReference>
<protein>
    <recommendedName>
        <fullName evidence="4">HTH araC/xylS-type domain-containing protein</fullName>
    </recommendedName>
</protein>
<sequence>MRISAGSRIEQKWTKGAEKAIPSLYLFCPFRRRHDIIEPQQERPEGAAANKKRELGKHMDREAFLTLFDEAEDIDLYRKLYFCCPAAFEEPVASWEEFCTRFRELDGEGDRELPDAPPTPIAALFTEEEYFSRETWGEVNVITNARYCPAFLHKLEFIKIIYVFRGSCRFYIDGKWLRMTEGNACIVAPEVEQTVFSCADEDIVLNLLIRRSTFAESFWDLLETKDGGVIADFFWKMLYHKPGGEVLLFSSRPDVLLEESVMELYEEALLQPVKSRLVMKSMMMSIFAYILRWDEKDVVRLKKKGDKGEYLLAKYLLYMKANLESVSLASLAREFYVSEGYLSRYFHRETGSTFSHLLMEMKMKRAAELLLKTECSIEKIVALIGYTDQSNFFRNFKAIYGMTPLVYRKKQGQADFMRVL</sequence>
<dbReference type="Pfam" id="PF02311">
    <property type="entry name" value="AraC_binding"/>
    <property type="match status" value="1"/>
</dbReference>
<evidence type="ECO:0000313" key="7">
    <source>
        <dbReference type="Proteomes" id="UP000094271"/>
    </source>
</evidence>
<keyword evidence="2" id="KW-0238">DNA-binding</keyword>
<evidence type="ECO:0000313" key="8">
    <source>
        <dbReference type="Proteomes" id="UP000094869"/>
    </source>
</evidence>
<dbReference type="PANTHER" id="PTHR43280">
    <property type="entry name" value="ARAC-FAMILY TRANSCRIPTIONAL REGULATOR"/>
    <property type="match status" value="1"/>
</dbReference>
<dbReference type="AlphaFoldDB" id="A0A1E3UHR3"/>
<name>A0A1E3UHR3_9FIRM</name>
<keyword evidence="8" id="KW-1185">Reference proteome</keyword>
<dbReference type="SUPFAM" id="SSF51182">
    <property type="entry name" value="RmlC-like cupins"/>
    <property type="match status" value="1"/>
</dbReference>
<dbReference type="Proteomes" id="UP000094271">
    <property type="component" value="Unassembled WGS sequence"/>
</dbReference>
<dbReference type="EMBL" id="MEHA01000009">
    <property type="protein sequence ID" value="ODR51398.1"/>
    <property type="molecule type" value="Genomic_DNA"/>
</dbReference>
<reference evidence="5 7" key="2">
    <citation type="submission" date="2016-08" db="EMBL/GenBank/DDBJ databases">
        <authorList>
            <person name="Seilhamer J.J."/>
        </authorList>
    </citation>
    <scope>NUCLEOTIDE SEQUENCE [LARGE SCALE GENOMIC DNA]</scope>
    <source>
        <strain evidence="5 7">NML150140-1</strain>
    </source>
</reference>
<evidence type="ECO:0000256" key="2">
    <source>
        <dbReference type="ARBA" id="ARBA00023125"/>
    </source>
</evidence>
<proteinExistence type="predicted"/>
<dbReference type="InterPro" id="IPR003313">
    <property type="entry name" value="AraC-bd"/>
</dbReference>
<dbReference type="OrthoDB" id="2562023at2"/>
<dbReference type="Gene3D" id="1.10.10.60">
    <property type="entry name" value="Homeodomain-like"/>
    <property type="match status" value="2"/>
</dbReference>
<dbReference type="InterPro" id="IPR011051">
    <property type="entry name" value="RmlC_Cupin_sf"/>
</dbReference>
<evidence type="ECO:0000259" key="4">
    <source>
        <dbReference type="PROSITE" id="PS01124"/>
    </source>
</evidence>
<dbReference type="PROSITE" id="PS01124">
    <property type="entry name" value="HTH_ARAC_FAMILY_2"/>
    <property type="match status" value="1"/>
</dbReference>
<comment type="caution">
    <text evidence="5">The sequence shown here is derived from an EMBL/GenBank/DDBJ whole genome shotgun (WGS) entry which is preliminary data.</text>
</comment>
<gene>
    <name evidence="5" type="ORF">BEI59_14220</name>
    <name evidence="6" type="ORF">BEI63_16440</name>
</gene>
<evidence type="ECO:0000256" key="1">
    <source>
        <dbReference type="ARBA" id="ARBA00023015"/>
    </source>
</evidence>
<evidence type="ECO:0000313" key="6">
    <source>
        <dbReference type="EMBL" id="ODR54538.1"/>
    </source>
</evidence>
<reference evidence="6 8" key="1">
    <citation type="submission" date="2016-08" db="EMBL/GenBank/DDBJ databases">
        <title>Characterization of Isolates of Eisenbergiella tayi Derived from Blood Cultures, Using Whole Genome Sequencing.</title>
        <authorList>
            <person name="Bernier A.-M."/>
            <person name="Burdz T."/>
            <person name="Wiebe D."/>
            <person name="Bernard K."/>
        </authorList>
    </citation>
    <scope>NUCLEOTIDE SEQUENCE [LARGE SCALE GENOMIC DNA]</scope>
    <source>
        <strain evidence="6 8">NML120146</strain>
    </source>
</reference>
<dbReference type="EMBL" id="MEHD01000025">
    <property type="protein sequence ID" value="ODR54538.1"/>
    <property type="molecule type" value="Genomic_DNA"/>
</dbReference>
<dbReference type="GO" id="GO:0043565">
    <property type="term" value="F:sequence-specific DNA binding"/>
    <property type="evidence" value="ECO:0007669"/>
    <property type="project" value="InterPro"/>
</dbReference>
<dbReference type="InterPro" id="IPR018060">
    <property type="entry name" value="HTH_AraC"/>
</dbReference>
<organism evidence="5 7">
    <name type="scientific">Eisenbergiella tayi</name>
    <dbReference type="NCBI Taxonomy" id="1432052"/>
    <lineage>
        <taxon>Bacteria</taxon>
        <taxon>Bacillati</taxon>
        <taxon>Bacillota</taxon>
        <taxon>Clostridia</taxon>
        <taxon>Lachnospirales</taxon>
        <taxon>Lachnospiraceae</taxon>
        <taxon>Eisenbergiella</taxon>
    </lineage>
</organism>
<dbReference type="PANTHER" id="PTHR43280:SF28">
    <property type="entry name" value="HTH-TYPE TRANSCRIPTIONAL ACTIVATOR RHAS"/>
    <property type="match status" value="1"/>
</dbReference>
<feature type="domain" description="HTH araC/xylS-type" evidence="4">
    <location>
        <begin position="313"/>
        <end position="410"/>
    </location>
</feature>
<dbReference type="Pfam" id="PF12833">
    <property type="entry name" value="HTH_18"/>
    <property type="match status" value="1"/>
</dbReference>